<evidence type="ECO:0000256" key="11">
    <source>
        <dbReference type="ARBA" id="ARBA00023146"/>
    </source>
</evidence>
<organism evidence="15 16">
    <name type="scientific">Pseudokineococcus marinus</name>
    <dbReference type="NCBI Taxonomy" id="351215"/>
    <lineage>
        <taxon>Bacteria</taxon>
        <taxon>Bacillati</taxon>
        <taxon>Actinomycetota</taxon>
        <taxon>Actinomycetes</taxon>
        <taxon>Kineosporiales</taxon>
        <taxon>Kineosporiaceae</taxon>
        <taxon>Pseudokineococcus</taxon>
    </lineage>
</organism>
<evidence type="ECO:0000259" key="14">
    <source>
        <dbReference type="PROSITE" id="PS50862"/>
    </source>
</evidence>
<keyword evidence="7 13" id="KW-0547">Nucleotide-binding</keyword>
<comment type="similarity">
    <text evidence="2 13">Belongs to the class-II aminoacyl-tRNA synthetase family. Phe-tRNA synthetase alpha subunit type 1 subfamily.</text>
</comment>
<dbReference type="InterPro" id="IPR022911">
    <property type="entry name" value="Phe_tRNA_ligase_alpha1_bac"/>
</dbReference>
<evidence type="ECO:0000256" key="2">
    <source>
        <dbReference type="ARBA" id="ARBA00010207"/>
    </source>
</evidence>
<dbReference type="GO" id="GO:0006432">
    <property type="term" value="P:phenylalanyl-tRNA aminoacylation"/>
    <property type="evidence" value="ECO:0007669"/>
    <property type="project" value="UniProtKB-UniRule"/>
</dbReference>
<evidence type="ECO:0000256" key="5">
    <source>
        <dbReference type="ARBA" id="ARBA00022598"/>
    </source>
</evidence>
<dbReference type="GO" id="GO:0000287">
    <property type="term" value="F:magnesium ion binding"/>
    <property type="evidence" value="ECO:0007669"/>
    <property type="project" value="UniProtKB-UniRule"/>
</dbReference>
<dbReference type="HAMAP" id="MF_00281">
    <property type="entry name" value="Phe_tRNA_synth_alpha1"/>
    <property type="match status" value="1"/>
</dbReference>
<evidence type="ECO:0000256" key="10">
    <source>
        <dbReference type="ARBA" id="ARBA00022917"/>
    </source>
</evidence>
<dbReference type="GO" id="GO:0005737">
    <property type="term" value="C:cytoplasm"/>
    <property type="evidence" value="ECO:0007669"/>
    <property type="project" value="UniProtKB-SubCell"/>
</dbReference>
<keyword evidence="8 13" id="KW-0067">ATP-binding</keyword>
<dbReference type="Pfam" id="PF01409">
    <property type="entry name" value="tRNA-synt_2d"/>
    <property type="match status" value="1"/>
</dbReference>
<comment type="catalytic activity">
    <reaction evidence="12 13">
        <text>tRNA(Phe) + L-phenylalanine + ATP = L-phenylalanyl-tRNA(Phe) + AMP + diphosphate + H(+)</text>
        <dbReference type="Rhea" id="RHEA:19413"/>
        <dbReference type="Rhea" id="RHEA-COMP:9668"/>
        <dbReference type="Rhea" id="RHEA-COMP:9699"/>
        <dbReference type="ChEBI" id="CHEBI:15378"/>
        <dbReference type="ChEBI" id="CHEBI:30616"/>
        <dbReference type="ChEBI" id="CHEBI:33019"/>
        <dbReference type="ChEBI" id="CHEBI:58095"/>
        <dbReference type="ChEBI" id="CHEBI:78442"/>
        <dbReference type="ChEBI" id="CHEBI:78531"/>
        <dbReference type="ChEBI" id="CHEBI:456215"/>
        <dbReference type="EC" id="6.1.1.20"/>
    </reaction>
</comment>
<dbReference type="RefSeq" id="WP_171202093.1">
    <property type="nucleotide sequence ID" value="NZ_BAAANP010000035.1"/>
</dbReference>
<evidence type="ECO:0000256" key="13">
    <source>
        <dbReference type="HAMAP-Rule" id="MF_00281"/>
    </source>
</evidence>
<comment type="subcellular location">
    <subcellularLocation>
        <location evidence="1 13">Cytoplasm</location>
    </subcellularLocation>
</comment>
<dbReference type="Gene3D" id="3.30.930.10">
    <property type="entry name" value="Bira Bifunctional Protein, Domain 2"/>
    <property type="match status" value="1"/>
</dbReference>
<dbReference type="GO" id="GO:0004826">
    <property type="term" value="F:phenylalanine-tRNA ligase activity"/>
    <property type="evidence" value="ECO:0007669"/>
    <property type="project" value="UniProtKB-UniRule"/>
</dbReference>
<comment type="caution">
    <text evidence="15">The sequence shown here is derived from an EMBL/GenBank/DDBJ whole genome shotgun (WGS) entry which is preliminary data.</text>
</comment>
<reference evidence="15 16" key="1">
    <citation type="submission" date="2020-05" db="EMBL/GenBank/DDBJ databases">
        <title>MicrobeNet Type strains.</title>
        <authorList>
            <person name="Nicholson A.C."/>
        </authorList>
    </citation>
    <scope>NUCLEOTIDE SEQUENCE [LARGE SCALE GENOMIC DNA]</scope>
    <source>
        <strain evidence="15 16">JCM 14547</strain>
    </source>
</reference>
<dbReference type="CDD" id="cd00496">
    <property type="entry name" value="PheRS_alpha_core"/>
    <property type="match status" value="1"/>
</dbReference>
<dbReference type="EC" id="6.1.1.20" evidence="13"/>
<protein>
    <recommendedName>
        <fullName evidence="13">Phenylalanine--tRNA ligase alpha subunit</fullName>
        <ecNumber evidence="13">6.1.1.20</ecNumber>
    </recommendedName>
    <alternativeName>
        <fullName evidence="13">Phenylalanyl-tRNA synthetase alpha subunit</fullName>
        <shortName evidence="13">PheRS</shortName>
    </alternativeName>
</protein>
<dbReference type="InterPro" id="IPR045864">
    <property type="entry name" value="aa-tRNA-synth_II/BPL/LPL"/>
</dbReference>
<comment type="cofactor">
    <cofactor evidence="13">
        <name>Mg(2+)</name>
        <dbReference type="ChEBI" id="CHEBI:18420"/>
    </cofactor>
    <text evidence="13">Binds 2 magnesium ions per tetramer.</text>
</comment>
<proteinExistence type="inferred from homology"/>
<feature type="binding site" evidence="13">
    <location>
        <position position="273"/>
    </location>
    <ligand>
        <name>Mg(2+)</name>
        <dbReference type="ChEBI" id="CHEBI:18420"/>
        <note>shared with beta subunit</note>
    </ligand>
</feature>
<dbReference type="Pfam" id="PF02912">
    <property type="entry name" value="Phe_tRNA-synt_N"/>
    <property type="match status" value="1"/>
</dbReference>
<dbReference type="PANTHER" id="PTHR11538:SF41">
    <property type="entry name" value="PHENYLALANINE--TRNA LIGASE, MITOCHONDRIAL"/>
    <property type="match status" value="1"/>
</dbReference>
<keyword evidence="11 13" id="KW-0030">Aminoacyl-tRNA synthetase</keyword>
<dbReference type="PROSITE" id="PS50862">
    <property type="entry name" value="AA_TRNA_LIGASE_II"/>
    <property type="match status" value="1"/>
</dbReference>
<dbReference type="InterPro" id="IPR006195">
    <property type="entry name" value="aa-tRNA-synth_II"/>
</dbReference>
<dbReference type="InterPro" id="IPR004529">
    <property type="entry name" value="Phe-tRNA-synth_IIc_asu"/>
</dbReference>
<keyword evidence="10 13" id="KW-0648">Protein biosynthesis</keyword>
<name>A0A849BN62_9ACTN</name>
<evidence type="ECO:0000256" key="4">
    <source>
        <dbReference type="ARBA" id="ARBA00022490"/>
    </source>
</evidence>
<dbReference type="NCBIfam" id="TIGR00468">
    <property type="entry name" value="pheS"/>
    <property type="match status" value="1"/>
</dbReference>
<gene>
    <name evidence="13 15" type="primary">pheS</name>
    <name evidence="15" type="ORF">HLB09_03910</name>
</gene>
<evidence type="ECO:0000256" key="9">
    <source>
        <dbReference type="ARBA" id="ARBA00022842"/>
    </source>
</evidence>
<dbReference type="GO" id="GO:0005524">
    <property type="term" value="F:ATP binding"/>
    <property type="evidence" value="ECO:0007669"/>
    <property type="project" value="UniProtKB-UniRule"/>
</dbReference>
<feature type="domain" description="Aminoacyl-transfer RNA synthetases class-II family profile" evidence="14">
    <location>
        <begin position="129"/>
        <end position="372"/>
    </location>
</feature>
<evidence type="ECO:0000256" key="7">
    <source>
        <dbReference type="ARBA" id="ARBA00022741"/>
    </source>
</evidence>
<evidence type="ECO:0000256" key="3">
    <source>
        <dbReference type="ARBA" id="ARBA00011209"/>
    </source>
</evidence>
<evidence type="ECO:0000256" key="1">
    <source>
        <dbReference type="ARBA" id="ARBA00004496"/>
    </source>
</evidence>
<dbReference type="EMBL" id="JABEMA010000028">
    <property type="protein sequence ID" value="NNH22242.1"/>
    <property type="molecule type" value="Genomic_DNA"/>
</dbReference>
<dbReference type="InterPro" id="IPR004188">
    <property type="entry name" value="Phe-tRNA_ligase_II_N"/>
</dbReference>
<dbReference type="SUPFAM" id="SSF46589">
    <property type="entry name" value="tRNA-binding arm"/>
    <property type="match status" value="1"/>
</dbReference>
<keyword evidence="4 13" id="KW-0963">Cytoplasm</keyword>
<evidence type="ECO:0000256" key="8">
    <source>
        <dbReference type="ARBA" id="ARBA00022840"/>
    </source>
</evidence>
<dbReference type="InterPro" id="IPR010978">
    <property type="entry name" value="tRNA-bd_arm"/>
</dbReference>
<evidence type="ECO:0000313" key="15">
    <source>
        <dbReference type="EMBL" id="NNH22242.1"/>
    </source>
</evidence>
<evidence type="ECO:0000256" key="12">
    <source>
        <dbReference type="ARBA" id="ARBA00049255"/>
    </source>
</evidence>
<keyword evidence="6 13" id="KW-0479">Metal-binding</keyword>
<dbReference type="InterPro" id="IPR002319">
    <property type="entry name" value="Phenylalanyl-tRNA_Synthase"/>
</dbReference>
<comment type="subunit">
    <text evidence="3 13">Tetramer of two alpha and two beta subunits.</text>
</comment>
<evidence type="ECO:0000256" key="6">
    <source>
        <dbReference type="ARBA" id="ARBA00022723"/>
    </source>
</evidence>
<keyword evidence="9 13" id="KW-0460">Magnesium</keyword>
<dbReference type="PANTHER" id="PTHR11538">
    <property type="entry name" value="PHENYLALANYL-TRNA SYNTHETASE"/>
    <property type="match status" value="1"/>
</dbReference>
<dbReference type="GO" id="GO:0000049">
    <property type="term" value="F:tRNA binding"/>
    <property type="evidence" value="ECO:0007669"/>
    <property type="project" value="InterPro"/>
</dbReference>
<sequence length="398" mass="42191">MSAPNKDFDPVQVTPLDAEQVEGAVADALAAVAAAGDLEELAAASRAHGGDRSPLALANREIGALPPSAKADAGRRMGQARRRVADAVAERRAVLEAERDAAVLVTEALDLTQATSRRPRGARHPLGLLVERVEDFFTGLGWSVLEGPEVEAEWFNFDALNFGPDHPARQMQDTFFVDPPEDGLVLRTHTSPVQARALLDHGAPLYVAVPGRVFRTDELDATHTPVFTQVEGLAVDEHLTMAHLRGVLDALAVAMLGEGTVTRLRPAFFPFTEPSAELDVRCPVCAGTGVVAPDGGAAARAQGAATAAEEAASTRADDPAGEGAPCRTCGGTGWIEWGGCGMVNPHVLRAAGVDPERFSGFAFGMGIERTLMFRNGVQDMRDMVEGDARFSRRFGVEV</sequence>
<keyword evidence="16" id="KW-1185">Reference proteome</keyword>
<dbReference type="Proteomes" id="UP000555552">
    <property type="component" value="Unassembled WGS sequence"/>
</dbReference>
<keyword evidence="5 13" id="KW-0436">Ligase</keyword>
<dbReference type="AlphaFoldDB" id="A0A849BN62"/>
<evidence type="ECO:0000313" key="16">
    <source>
        <dbReference type="Proteomes" id="UP000555552"/>
    </source>
</evidence>
<dbReference type="SUPFAM" id="SSF55681">
    <property type="entry name" value="Class II aaRS and biotin synthetases"/>
    <property type="match status" value="1"/>
</dbReference>
<accession>A0A849BN62</accession>